<reference evidence="1 2" key="1">
    <citation type="submission" date="2020-04" db="EMBL/GenBank/DDBJ databases">
        <title>Acinetobacter Taxon 24.</title>
        <authorList>
            <person name="Nemec A."/>
            <person name="Radolfova-Krizova L."/>
            <person name="Higgins P.G."/>
            <person name="Spanelova P."/>
        </authorList>
    </citation>
    <scope>NUCLEOTIDE SEQUENCE [LARGE SCALE GENOMIC DNA]</scope>
    <source>
        <strain evidence="1 2">ANC 5380</strain>
    </source>
</reference>
<accession>A0A7Y2RH81</accession>
<evidence type="ECO:0000313" key="1">
    <source>
        <dbReference type="EMBL" id="NNH78715.1"/>
    </source>
</evidence>
<organism evidence="1 2">
    <name type="scientific">Acinetobacter terrae</name>
    <dbReference type="NCBI Taxonomy" id="2731247"/>
    <lineage>
        <taxon>Bacteria</taxon>
        <taxon>Pseudomonadati</taxon>
        <taxon>Pseudomonadota</taxon>
        <taxon>Gammaproteobacteria</taxon>
        <taxon>Moraxellales</taxon>
        <taxon>Moraxellaceae</taxon>
        <taxon>Acinetobacter</taxon>
        <taxon>Acinetobacter Taxon 24</taxon>
    </lineage>
</organism>
<proteinExistence type="predicted"/>
<protein>
    <submittedName>
        <fullName evidence="1">Uncharacterized protein</fullName>
    </submittedName>
</protein>
<comment type="caution">
    <text evidence="1">The sequence shown here is derived from an EMBL/GenBank/DDBJ whole genome shotgun (WGS) entry which is preliminary data.</text>
</comment>
<name>A0A7Y2RH81_9GAMM</name>
<dbReference type="RefSeq" id="WP_171540980.1">
    <property type="nucleotide sequence ID" value="NZ_JABERL010000048.1"/>
</dbReference>
<evidence type="ECO:0000313" key="2">
    <source>
        <dbReference type="Proteomes" id="UP000569202"/>
    </source>
</evidence>
<sequence length="260" mass="30313">MIQEKAKKRGRPAQLLQMAELHAFVEFLLGKDPRTELQNQVIDALQAEDFNFGMLSEAQQILVKEALKPYREHLKLQLLFDELSKNPRQTEYEEKFLELYKRYQKDTLDPAETNILKTMCTRYLNFKTQKLEYSDLELYLSQIEKKDAGKKRKAENQRKFEVGGGVLSAYKVKNDDALDTEKFLKRVRADGYLAGKIRQTKIYKKVWAMDLNPKEKTELLFEVLNQLALYGNQGETVKFVDFAIEVAQTKLKQKTDSVAE</sequence>
<dbReference type="Proteomes" id="UP000569202">
    <property type="component" value="Unassembled WGS sequence"/>
</dbReference>
<gene>
    <name evidence="1" type="ORF">HLH17_13850</name>
</gene>
<dbReference type="AlphaFoldDB" id="A0A7Y2RH81"/>
<dbReference type="EMBL" id="JABERL010000048">
    <property type="protein sequence ID" value="NNH78715.1"/>
    <property type="molecule type" value="Genomic_DNA"/>
</dbReference>